<evidence type="ECO:0000256" key="8">
    <source>
        <dbReference type="SAM" id="MobiDB-lite"/>
    </source>
</evidence>
<dbReference type="GO" id="GO:0044877">
    <property type="term" value="F:protein-containing complex binding"/>
    <property type="evidence" value="ECO:0007669"/>
    <property type="project" value="InterPro"/>
</dbReference>
<organism evidence="11 12">
    <name type="scientific">Sphingopyxis fribergensis</name>
    <dbReference type="NCBI Taxonomy" id="1515612"/>
    <lineage>
        <taxon>Bacteria</taxon>
        <taxon>Pseudomonadati</taxon>
        <taxon>Pseudomonadota</taxon>
        <taxon>Alphaproteobacteria</taxon>
        <taxon>Sphingomonadales</taxon>
        <taxon>Sphingomonadaceae</taxon>
        <taxon>Sphingopyxis</taxon>
    </lineage>
</organism>
<evidence type="ECO:0000256" key="9">
    <source>
        <dbReference type="SAM" id="Phobius"/>
    </source>
</evidence>
<evidence type="ECO:0000256" key="6">
    <source>
        <dbReference type="ARBA" id="ARBA00023136"/>
    </source>
</evidence>
<dbReference type="Proteomes" id="UP000030907">
    <property type="component" value="Chromosome"/>
</dbReference>
<gene>
    <name evidence="11" type="ORF">SKP52_03490</name>
</gene>
<dbReference type="KEGG" id="sphk:SKP52_03490"/>
<accession>A0A0A7PI69</accession>
<evidence type="ECO:0000256" key="1">
    <source>
        <dbReference type="ARBA" id="ARBA00004167"/>
    </source>
</evidence>
<dbReference type="HOGENOM" id="CLU_073302_1_0_5"/>
<dbReference type="STRING" id="1515612.SKP52_03490"/>
<dbReference type="PANTHER" id="PTHR38035">
    <property type="entry name" value="UPF0070 PROTEIN YFGM"/>
    <property type="match status" value="1"/>
</dbReference>
<dbReference type="GO" id="GO:0005886">
    <property type="term" value="C:plasma membrane"/>
    <property type="evidence" value="ECO:0007669"/>
    <property type="project" value="UniProtKB-SubCell"/>
</dbReference>
<dbReference type="InterPro" id="IPR026039">
    <property type="entry name" value="YfgM"/>
</dbReference>
<evidence type="ECO:0000256" key="5">
    <source>
        <dbReference type="ARBA" id="ARBA00022989"/>
    </source>
</evidence>
<name>A0A0A7PI69_9SPHN</name>
<evidence type="ECO:0000256" key="2">
    <source>
        <dbReference type="ARBA" id="ARBA00004236"/>
    </source>
</evidence>
<dbReference type="AlphaFoldDB" id="A0A0A7PI69"/>
<evidence type="ECO:0000256" key="4">
    <source>
        <dbReference type="ARBA" id="ARBA00022692"/>
    </source>
</evidence>
<evidence type="ECO:0000313" key="11">
    <source>
        <dbReference type="EMBL" id="AJA07627.1"/>
    </source>
</evidence>
<dbReference type="InterPro" id="IPR018704">
    <property type="entry name" value="SecYEG/CpoB_TPR"/>
</dbReference>
<keyword evidence="5 9" id="KW-1133">Transmembrane helix</keyword>
<evidence type="ECO:0000313" key="12">
    <source>
        <dbReference type="Proteomes" id="UP000030907"/>
    </source>
</evidence>
<keyword evidence="3" id="KW-1003">Cell membrane</keyword>
<feature type="domain" description="Ancillary SecYEG translocon subunit/Cell division coordinator CpoB TPR" evidence="10">
    <location>
        <begin position="29"/>
        <end position="200"/>
    </location>
</feature>
<feature type="transmembrane region" description="Helical" evidence="9">
    <location>
        <begin position="31"/>
        <end position="52"/>
    </location>
</feature>
<dbReference type="RefSeq" id="WP_039571755.1">
    <property type="nucleotide sequence ID" value="NZ_CP009122.1"/>
</dbReference>
<evidence type="ECO:0000259" key="10">
    <source>
        <dbReference type="Pfam" id="PF09976"/>
    </source>
</evidence>
<keyword evidence="7" id="KW-0143">Chaperone</keyword>
<protein>
    <recommendedName>
        <fullName evidence="10">Ancillary SecYEG translocon subunit/Cell division coordinator CpoB TPR domain-containing protein</fullName>
    </recommendedName>
</protein>
<dbReference type="PANTHER" id="PTHR38035:SF1">
    <property type="entry name" value="ANCILLARY SECYEG TRANSLOCON SUBUNIT"/>
    <property type="match status" value="1"/>
</dbReference>
<keyword evidence="12" id="KW-1185">Reference proteome</keyword>
<evidence type="ECO:0000256" key="3">
    <source>
        <dbReference type="ARBA" id="ARBA00022475"/>
    </source>
</evidence>
<dbReference type="OrthoDB" id="7173339at2"/>
<dbReference type="Pfam" id="PF09976">
    <property type="entry name" value="TPR_21"/>
    <property type="match status" value="1"/>
</dbReference>
<feature type="region of interest" description="Disordered" evidence="8">
    <location>
        <begin position="233"/>
        <end position="257"/>
    </location>
</feature>
<proteinExistence type="predicted"/>
<evidence type="ECO:0000256" key="7">
    <source>
        <dbReference type="ARBA" id="ARBA00023186"/>
    </source>
</evidence>
<keyword evidence="6 9" id="KW-0472">Membrane</keyword>
<comment type="subcellular location">
    <subcellularLocation>
        <location evidence="2">Cell membrane</location>
    </subcellularLocation>
    <subcellularLocation>
        <location evidence="1">Membrane</location>
        <topology evidence="1">Single-pass membrane protein</topology>
    </subcellularLocation>
</comment>
<keyword evidence="4 9" id="KW-0812">Transmembrane</keyword>
<sequence length="257" mass="27474">MALSPTNDAALLQEVDEAVRKDRLDTIMQRYGRWIIGGVLAALLAFGGYLFWNHRQDAARGEQAEELIAAFEKLSTNQPRAATTDLQKLAAEGNPAYRAVAQMQEANIKAQSGDLKGAAALMAKVAADTKLDQALRDLALIRQTAFEYDTLKPEVVIARMKPLVDAKDPASSWFASAAELSATAYYQLGQFDQAGALYGRIAKLPDVTKSLQSRSVQMAGMLGVDAVADRATESAAKDQKGSAAPKAAAAAKTEEAN</sequence>
<reference evidence="11 12" key="1">
    <citation type="journal article" date="2015" name="Int. J. Syst. Evol. Microbiol.">
        <title>Description of Sphingopyxis fribergensis sp. nov. - a soil bacterium with the ability to degrade styrene and phenylacetic acid.</title>
        <authorList>
            <person name="Oelschlagel M."/>
            <person name="Ruckert C."/>
            <person name="Kalinowski J."/>
            <person name="Schmidt G."/>
            <person name="Schlomann M."/>
            <person name="Tischler D."/>
        </authorList>
    </citation>
    <scope>NUCLEOTIDE SEQUENCE [LARGE SCALE GENOMIC DNA]</scope>
    <source>
        <strain evidence="11 12">Kp5.2</strain>
    </source>
</reference>
<dbReference type="EMBL" id="CP009122">
    <property type="protein sequence ID" value="AJA07627.1"/>
    <property type="molecule type" value="Genomic_DNA"/>
</dbReference>